<dbReference type="SUPFAM" id="SSF56024">
    <property type="entry name" value="Phospholipase D/nuclease"/>
    <property type="match status" value="1"/>
</dbReference>
<comment type="caution">
    <text evidence="8">The sequence shown here is derived from an EMBL/GenBank/DDBJ whole genome shotgun (WGS) entry which is preliminary data.</text>
</comment>
<feature type="non-terminal residue" evidence="8">
    <location>
        <position position="1"/>
    </location>
</feature>
<dbReference type="PIRSF" id="PIRSF000850">
    <property type="entry name" value="Phospholipase_D_PSS"/>
    <property type="match status" value="1"/>
</dbReference>
<dbReference type="GO" id="GO:0005524">
    <property type="term" value="F:ATP binding"/>
    <property type="evidence" value="ECO:0007669"/>
    <property type="project" value="UniProtKB-KW"/>
</dbReference>
<dbReference type="EMBL" id="CAJVPV010030298">
    <property type="protein sequence ID" value="CAG8740510.1"/>
    <property type="molecule type" value="Genomic_DNA"/>
</dbReference>
<keyword evidence="3" id="KW-0677">Repeat</keyword>
<proteinExistence type="inferred from homology"/>
<dbReference type="Proteomes" id="UP000789342">
    <property type="component" value="Unassembled WGS sequence"/>
</dbReference>
<dbReference type="CDD" id="cd09137">
    <property type="entry name" value="PLDc_PGS1_euk_2"/>
    <property type="match status" value="1"/>
</dbReference>
<gene>
    <name evidence="8" type="ORF">AMORRO_LOCUS14683</name>
</gene>
<evidence type="ECO:0000256" key="2">
    <source>
        <dbReference type="ARBA" id="ARBA00022679"/>
    </source>
</evidence>
<evidence type="ECO:0000256" key="1">
    <source>
        <dbReference type="ARBA" id="ARBA00022516"/>
    </source>
</evidence>
<evidence type="ECO:0000256" key="4">
    <source>
        <dbReference type="ARBA" id="ARBA00023098"/>
    </source>
</evidence>
<evidence type="ECO:0000256" key="3">
    <source>
        <dbReference type="ARBA" id="ARBA00022737"/>
    </source>
</evidence>
<evidence type="ECO:0000313" key="8">
    <source>
        <dbReference type="EMBL" id="CAG8740510.1"/>
    </source>
</evidence>
<dbReference type="AlphaFoldDB" id="A0A9N9IM56"/>
<protein>
    <recommendedName>
        <fullName evidence="7">CDP-diacylglycerol--glycerol-3-phosphate 3-phosphatidyltransferase</fullName>
        <ecNumber evidence="7">2.7.8.5</ecNumber>
    </recommendedName>
</protein>
<keyword evidence="4 7" id="KW-0443">Lipid metabolism</keyword>
<keyword evidence="9" id="KW-1185">Reference proteome</keyword>
<keyword evidence="1 7" id="KW-0444">Lipid biosynthesis</keyword>
<keyword evidence="7" id="KW-0067">ATP-binding</keyword>
<reference evidence="8" key="1">
    <citation type="submission" date="2021-06" db="EMBL/GenBank/DDBJ databases">
        <authorList>
            <person name="Kallberg Y."/>
            <person name="Tangrot J."/>
            <person name="Rosling A."/>
        </authorList>
    </citation>
    <scope>NUCLEOTIDE SEQUENCE</scope>
    <source>
        <strain evidence="8">CL551</strain>
    </source>
</reference>
<comment type="function">
    <text evidence="7">Functions in the biosynthesis of the anionic phospholipids phosphatidylglycerol and cardiolipin.</text>
</comment>
<comment type="pathway">
    <text evidence="7">Phospholipid metabolism; phosphatidylglycerol biosynthesis; phosphatidylglycerol from CDP-diacylglycerol: step 1/2.</text>
</comment>
<keyword evidence="6 7" id="KW-1208">Phospholipid metabolism</keyword>
<feature type="non-terminal residue" evidence="8">
    <location>
        <position position="482"/>
    </location>
</feature>
<evidence type="ECO:0000256" key="6">
    <source>
        <dbReference type="ARBA" id="ARBA00023264"/>
    </source>
</evidence>
<comment type="catalytic activity">
    <reaction evidence="7">
        <text>a CDP-1,2-diacyl-sn-glycerol + sn-glycerol 3-phosphate = a 1,2-diacyl-sn-glycero-3-phospho-(1'-sn-glycero-3'-phosphate) + CMP + H(+)</text>
        <dbReference type="Rhea" id="RHEA:12593"/>
        <dbReference type="ChEBI" id="CHEBI:15378"/>
        <dbReference type="ChEBI" id="CHEBI:57597"/>
        <dbReference type="ChEBI" id="CHEBI:58332"/>
        <dbReference type="ChEBI" id="CHEBI:60110"/>
        <dbReference type="ChEBI" id="CHEBI:60377"/>
        <dbReference type="EC" id="2.7.8.5"/>
    </reaction>
</comment>
<keyword evidence="7" id="KW-0496">Mitochondrion</keyword>
<dbReference type="EC" id="2.7.8.5" evidence="7"/>
<dbReference type="CDD" id="cd09135">
    <property type="entry name" value="PLDc_PGS1_euk_1"/>
    <property type="match status" value="1"/>
</dbReference>
<name>A0A9N9IM56_9GLOM</name>
<comment type="subcellular location">
    <subcellularLocation>
        <location evidence="7">Mitochondrion</location>
    </subcellularLocation>
</comment>
<sequence>GMNVFLIMPTLINRQCLIRNFRCSSRLHNSNKYRRNFEGNAHNFYNTSASDESRHGLGGYKQILEKNMDPSPPEGFLSTGPFQKFKGLFKLAPYFLLNGEQIQPLQEPGEFYNQLKEHILSAKERIFLASLYIGSNEKELVETIRSAVKKSKQLKVHILLDCLRSTRADHVDLDQSSPASLLVTLVKEFPDQVTVSLYHTPDLKGVLKKLIPPRFNESIGLMHIKAFGFDDNLMLSGANLSHDYFTNRQDRYMLFKNAPGITNYFADLLRTVSTFSYTLKPAEEFAKHDKPYELVLSQFPDPITESHLFRKFASSTVKEFVSKWTNDCELQARHQIIQQQKNSGVQTNEQNVNLDTVILPIIQMGPFSIRQDESTTLSILETIAKENDNEEGQYGRVFFASGYFNFTQKFKDKILNTKAKFNVLAASPEANGFYYSKGISKYIPDVYTLLEKQFYNDILKHGKSHLVKLEEYKRSNWTFHAK</sequence>
<keyword evidence="2 7" id="KW-0808">Transferase</keyword>
<evidence type="ECO:0000256" key="7">
    <source>
        <dbReference type="RuleBase" id="RU365024"/>
    </source>
</evidence>
<accession>A0A9N9IM56</accession>
<dbReference type="Gene3D" id="3.30.870.10">
    <property type="entry name" value="Endonuclease Chain A"/>
    <property type="match status" value="2"/>
</dbReference>
<organism evidence="8 9">
    <name type="scientific">Acaulospora morrowiae</name>
    <dbReference type="NCBI Taxonomy" id="94023"/>
    <lineage>
        <taxon>Eukaryota</taxon>
        <taxon>Fungi</taxon>
        <taxon>Fungi incertae sedis</taxon>
        <taxon>Mucoromycota</taxon>
        <taxon>Glomeromycotina</taxon>
        <taxon>Glomeromycetes</taxon>
        <taxon>Diversisporales</taxon>
        <taxon>Acaulosporaceae</taxon>
        <taxon>Acaulospora</taxon>
    </lineage>
</organism>
<dbReference type="OrthoDB" id="10250191at2759"/>
<keyword evidence="5 7" id="KW-0594">Phospholipid biosynthesis</keyword>
<dbReference type="GO" id="GO:0008444">
    <property type="term" value="F:CDP-diacylglycerol-glycerol-3-phosphate 3-phosphatidyltransferase activity"/>
    <property type="evidence" value="ECO:0007669"/>
    <property type="project" value="UniProtKB-EC"/>
</dbReference>
<dbReference type="GO" id="GO:0005739">
    <property type="term" value="C:mitochondrion"/>
    <property type="evidence" value="ECO:0007669"/>
    <property type="project" value="UniProtKB-SubCell"/>
</dbReference>
<dbReference type="GO" id="GO:0032049">
    <property type="term" value="P:cardiolipin biosynthetic process"/>
    <property type="evidence" value="ECO:0007669"/>
    <property type="project" value="InterPro"/>
</dbReference>
<dbReference type="InterPro" id="IPR016270">
    <property type="entry name" value="PGS1"/>
</dbReference>
<dbReference type="PANTHER" id="PTHR12586:SF1">
    <property type="entry name" value="CDP-DIACYLGLYCEROL--GLYCEROL-3-PHOSPHATE 3-PHOSPHATIDYLTRANSFERASE, MITOCHONDRIAL"/>
    <property type="match status" value="1"/>
</dbReference>
<evidence type="ECO:0000313" key="9">
    <source>
        <dbReference type="Proteomes" id="UP000789342"/>
    </source>
</evidence>
<evidence type="ECO:0000256" key="5">
    <source>
        <dbReference type="ARBA" id="ARBA00023209"/>
    </source>
</evidence>
<keyword evidence="7" id="KW-0547">Nucleotide-binding</keyword>
<dbReference type="PANTHER" id="PTHR12586">
    <property type="entry name" value="CDP-DIACYLGLYCEROL--SERINE O-PHOSPHATIDYLTRANSFERASE"/>
    <property type="match status" value="1"/>
</dbReference>
<comment type="similarity">
    <text evidence="7">Belongs to the CDP-alcohol phosphatidyltransferase class-II family.</text>
</comment>